<feature type="binding site" evidence="8">
    <location>
        <position position="161"/>
    </location>
    <ligand>
        <name>ATP</name>
        <dbReference type="ChEBI" id="CHEBI:30616"/>
    </ligand>
</feature>
<comment type="function">
    <text evidence="8 10">Plays an essential role in the initiation and regulation of chromosomal replication. ATP-DnaA binds to the origin of replication (oriC) to initiate formation of the DNA replication initiation complex once per cell cycle. Binds the DnaA box (a 9 base pair repeat at the origin) and separates the double-stranded (ds)DNA. Forms a right-handed helical filament on oriC DNA; dsDNA binds to the exterior of the filament while single-stranded (ss)DNA is stabiized in the filament's interior. The ATP-DnaA-oriC complex binds and stabilizes one strand of the AT-rich DNA unwinding element (DUE), permitting loading of DNA polymerase. After initiation quickly degrades to an ADP-DnaA complex that is not apt for DNA replication. Binds acidic phospholipids.</text>
</comment>
<proteinExistence type="inferred from homology"/>
<dbReference type="SMART" id="SM00760">
    <property type="entry name" value="Bac_DnaA_C"/>
    <property type="match status" value="1"/>
</dbReference>
<dbReference type="CDD" id="cd06571">
    <property type="entry name" value="Bac_DnaA_C"/>
    <property type="match status" value="1"/>
</dbReference>
<dbReference type="InterPro" id="IPR013159">
    <property type="entry name" value="DnaA_C"/>
</dbReference>
<evidence type="ECO:0000256" key="5">
    <source>
        <dbReference type="ARBA" id="ARBA00022840"/>
    </source>
</evidence>
<keyword evidence="15" id="KW-1185">Reference proteome</keyword>
<dbReference type="NCBIfam" id="TIGR00362">
    <property type="entry name" value="DnaA"/>
    <property type="match status" value="1"/>
</dbReference>
<dbReference type="InterPro" id="IPR038454">
    <property type="entry name" value="DnaA_N_sf"/>
</dbReference>
<evidence type="ECO:0000259" key="13">
    <source>
        <dbReference type="SMART" id="SM00760"/>
    </source>
</evidence>
<keyword evidence="7 8" id="KW-0238">DNA-binding</keyword>
<keyword evidence="6 8" id="KW-0446">Lipid-binding</keyword>
<dbReference type="PANTHER" id="PTHR30050">
    <property type="entry name" value="CHROMOSOMAL REPLICATION INITIATOR PROTEIN DNAA"/>
    <property type="match status" value="1"/>
</dbReference>
<dbReference type="InterPro" id="IPR013317">
    <property type="entry name" value="DnaA_dom"/>
</dbReference>
<protein>
    <recommendedName>
        <fullName evidence="8 9">Chromosomal replication initiator protein DnaA</fullName>
    </recommendedName>
</protein>
<dbReference type="InterPro" id="IPR020591">
    <property type="entry name" value="Chromosome_initiator_DnaA-like"/>
</dbReference>
<evidence type="ECO:0000256" key="1">
    <source>
        <dbReference type="ARBA" id="ARBA00006583"/>
    </source>
</evidence>
<dbReference type="PRINTS" id="PR00051">
    <property type="entry name" value="DNAA"/>
</dbReference>
<dbReference type="CDD" id="cd00009">
    <property type="entry name" value="AAA"/>
    <property type="match status" value="1"/>
</dbReference>
<comment type="subunit">
    <text evidence="8">Oligomerizes as a right-handed, spiral filament on DNA at oriC.</text>
</comment>
<keyword evidence="3 8" id="KW-0235">DNA replication</keyword>
<comment type="caution">
    <text evidence="8">Lacks conserved residue(s) required for the propagation of feature annotation.</text>
</comment>
<dbReference type="Pfam" id="PF11638">
    <property type="entry name" value="DnaA_N"/>
    <property type="match status" value="1"/>
</dbReference>
<keyword evidence="5 8" id="KW-0067">ATP-binding</keyword>
<dbReference type="InterPro" id="IPR003593">
    <property type="entry name" value="AAA+_ATPase"/>
</dbReference>
<dbReference type="PANTHER" id="PTHR30050:SF2">
    <property type="entry name" value="CHROMOSOMAL REPLICATION INITIATOR PROTEIN DNAA"/>
    <property type="match status" value="1"/>
</dbReference>
<dbReference type="InterPro" id="IPR010921">
    <property type="entry name" value="Trp_repressor/repl_initiator"/>
</dbReference>
<name>A0ABX8CEN8_9CHLA</name>
<evidence type="ECO:0000256" key="7">
    <source>
        <dbReference type="ARBA" id="ARBA00023125"/>
    </source>
</evidence>
<evidence type="ECO:0000313" key="14">
    <source>
        <dbReference type="EMBL" id="QVE48914.1"/>
    </source>
</evidence>
<comment type="domain">
    <text evidence="8">Domain I is involved in oligomerization and binding regulators, domain II is flexibile and of varying length in different bacteria, domain III forms the AAA+ region, while domain IV binds dsDNA.</text>
</comment>
<evidence type="ECO:0000256" key="6">
    <source>
        <dbReference type="ARBA" id="ARBA00023121"/>
    </source>
</evidence>
<dbReference type="RefSeq" id="WP_213240651.1">
    <property type="nucleotide sequence ID" value="NZ_CP060791.1"/>
</dbReference>
<keyword evidence="4 8" id="KW-0547">Nucleotide-binding</keyword>
<comment type="similarity">
    <text evidence="1 8 11">Belongs to the DnaA family.</text>
</comment>
<dbReference type="HAMAP" id="MF_00377">
    <property type="entry name" value="DnaA_bact"/>
    <property type="match status" value="1"/>
</dbReference>
<dbReference type="Gene3D" id="3.40.50.300">
    <property type="entry name" value="P-loop containing nucleotide triphosphate hydrolases"/>
    <property type="match status" value="1"/>
</dbReference>
<dbReference type="Gene3D" id="1.10.1750.10">
    <property type="match status" value="1"/>
</dbReference>
<feature type="domain" description="AAA+ ATPase" evidence="12">
    <location>
        <begin position="148"/>
        <end position="283"/>
    </location>
</feature>
<dbReference type="SUPFAM" id="SSF48295">
    <property type="entry name" value="TrpR-like"/>
    <property type="match status" value="1"/>
</dbReference>
<evidence type="ECO:0000256" key="4">
    <source>
        <dbReference type="ARBA" id="ARBA00022741"/>
    </source>
</evidence>
<feature type="region of interest" description="Domain IV, binds dsDNA" evidence="8">
    <location>
        <begin position="331"/>
        <end position="450"/>
    </location>
</feature>
<dbReference type="SMART" id="SM00382">
    <property type="entry name" value="AAA"/>
    <property type="match status" value="1"/>
</dbReference>
<evidence type="ECO:0000259" key="12">
    <source>
        <dbReference type="SMART" id="SM00382"/>
    </source>
</evidence>
<dbReference type="GeneID" id="301704827"/>
<organism evidence="14 15">
    <name type="scientific">Chlamydia crocodili</name>
    <dbReference type="NCBI Taxonomy" id="2766982"/>
    <lineage>
        <taxon>Bacteria</taxon>
        <taxon>Pseudomonadati</taxon>
        <taxon>Chlamydiota</taxon>
        <taxon>Chlamydiia</taxon>
        <taxon>Chlamydiales</taxon>
        <taxon>Chlamydiaceae</taxon>
        <taxon>Chlamydia/Chlamydophila group</taxon>
        <taxon>Chlamydia</taxon>
    </lineage>
</organism>
<dbReference type="Proteomes" id="UP000680625">
    <property type="component" value="Chromosome"/>
</dbReference>
<dbReference type="Gene3D" id="1.10.8.60">
    <property type="match status" value="1"/>
</dbReference>
<feature type="region of interest" description="Domain I, interacts with DnaA modulators" evidence="8">
    <location>
        <begin position="1"/>
        <end position="88"/>
    </location>
</feature>
<feature type="binding site" evidence="8">
    <location>
        <position position="163"/>
    </location>
    <ligand>
        <name>ATP</name>
        <dbReference type="ChEBI" id="CHEBI:30616"/>
    </ligand>
</feature>
<dbReference type="Pfam" id="PF00308">
    <property type="entry name" value="Bac_DnaA"/>
    <property type="match status" value="1"/>
</dbReference>
<accession>A0ABX8CEN8</accession>
<evidence type="ECO:0000256" key="11">
    <source>
        <dbReference type="RuleBase" id="RU004227"/>
    </source>
</evidence>
<dbReference type="SUPFAM" id="SSF52540">
    <property type="entry name" value="P-loop containing nucleoside triphosphate hydrolases"/>
    <property type="match status" value="1"/>
</dbReference>
<evidence type="ECO:0000313" key="15">
    <source>
        <dbReference type="Proteomes" id="UP000680625"/>
    </source>
</evidence>
<dbReference type="InterPro" id="IPR001957">
    <property type="entry name" value="Chromosome_initiator_DnaA"/>
</dbReference>
<dbReference type="Pfam" id="PF08299">
    <property type="entry name" value="Bac_DnaA_C"/>
    <property type="match status" value="1"/>
</dbReference>
<reference evidence="14 15" key="1">
    <citation type="submission" date="2020-08" db="EMBL/GenBank/DDBJ databases">
        <title>Isolation and characterization of novel Chlamydia from Siamese crocodiles (Crocodylus siamensis).</title>
        <authorList>
            <person name="Sariya L."/>
        </authorList>
    </citation>
    <scope>NUCLEOTIDE SEQUENCE [LARGE SCALE GENOMIC DNA]</scope>
    <source>
        <strain evidence="14 15">No. 12</strain>
    </source>
</reference>
<feature type="binding site" evidence="8">
    <location>
        <position position="162"/>
    </location>
    <ligand>
        <name>ATP</name>
        <dbReference type="ChEBI" id="CHEBI:30616"/>
    </ligand>
</feature>
<evidence type="ECO:0000256" key="3">
    <source>
        <dbReference type="ARBA" id="ARBA00022705"/>
    </source>
</evidence>
<gene>
    <name evidence="8 14" type="primary">dnaA</name>
    <name evidence="14" type="ORF">H9Q19_04320</name>
</gene>
<keyword evidence="2 8" id="KW-0963">Cytoplasm</keyword>
<evidence type="ECO:0000256" key="2">
    <source>
        <dbReference type="ARBA" id="ARBA00022490"/>
    </source>
</evidence>
<sequence>MLTCSDCSTWEQFVNYVKTRCSKTAFENWISPIQIIEETQEKIRLEVPNIFVQNYLLDNYKQDLCSFVPLDAQGEPALEFVVAEIKKAPIQPIAPREQQESPAETFEESKDFELKLNTAYRFDNFIEGPSNQFVKSAAVGIAGRPGRSYNPLFIHGGVGLGKTHLLHAVGHYVREHHKNLRVHCITTEAFINDLVQHLRLKSIDKMKNFYRSLDLLLVDDIQFLQNRQNFEEEFCNTFETLINLNKQIVITSDKPPGQLKLSERIIARMEWGLVAHVGIPDLETRVAILQHKAEQKGLLIPNEIAFYIADHIYGNVRQLEGAINKLTAYCRLFGKTLTESIVRDTLKELFRSPSKQKVSVESILKSVATVFQVKLQDLKGTSRSKELVLARQVAMYLAKTLITDSLVAIGSAFGKTHSTVLYACKTIEQKIEKDETLTRQISLCKNHIVG</sequence>
<dbReference type="Gene3D" id="3.30.300.180">
    <property type="match status" value="1"/>
</dbReference>
<evidence type="ECO:0000256" key="8">
    <source>
        <dbReference type="HAMAP-Rule" id="MF_00377"/>
    </source>
</evidence>
<evidence type="ECO:0000256" key="10">
    <source>
        <dbReference type="RuleBase" id="RU000577"/>
    </source>
</evidence>
<dbReference type="PROSITE" id="PS01008">
    <property type="entry name" value="DNAA"/>
    <property type="match status" value="1"/>
</dbReference>
<dbReference type="InterPro" id="IPR027417">
    <property type="entry name" value="P-loop_NTPase"/>
</dbReference>
<feature type="domain" description="Chromosomal replication initiator DnaA C-terminal" evidence="13">
    <location>
        <begin position="359"/>
        <end position="427"/>
    </location>
</feature>
<evidence type="ECO:0000256" key="9">
    <source>
        <dbReference type="NCBIfam" id="TIGR00362"/>
    </source>
</evidence>
<dbReference type="EMBL" id="CP060791">
    <property type="protein sequence ID" value="QVE48914.1"/>
    <property type="molecule type" value="Genomic_DNA"/>
</dbReference>
<dbReference type="InterPro" id="IPR018312">
    <property type="entry name" value="Chromosome_initiator_DnaA_CS"/>
</dbReference>
<feature type="binding site" evidence="8">
    <location>
        <position position="159"/>
    </location>
    <ligand>
        <name>ATP</name>
        <dbReference type="ChEBI" id="CHEBI:30616"/>
    </ligand>
</feature>
<dbReference type="InterPro" id="IPR024633">
    <property type="entry name" value="DnaA_N_dom"/>
</dbReference>
<comment type="subcellular location">
    <subcellularLocation>
        <location evidence="8">Cytoplasm</location>
    </subcellularLocation>
</comment>